<dbReference type="Gene3D" id="2.60.40.1080">
    <property type="match status" value="1"/>
</dbReference>
<accession>A0AAX0B485</accession>
<reference evidence="2" key="1">
    <citation type="submission" date="2020-05" db="EMBL/GenBank/DDBJ databases">
        <authorList>
            <person name="Brown S."/>
            <person name="Huntemann M."/>
            <person name="Clum A."/>
            <person name="Spunde A."/>
            <person name="Palaniappan K."/>
            <person name="Ritter S."/>
            <person name="Mikhailova N."/>
            <person name="Chen I.-M."/>
            <person name="Stamatis D."/>
            <person name="Reddy T."/>
            <person name="O'Malley R."/>
            <person name="Daum C."/>
            <person name="Shapiro N."/>
            <person name="Ivanova N."/>
            <person name="Kyrpides N."/>
            <person name="Woyke T."/>
        </authorList>
    </citation>
    <scope>NUCLEOTIDE SEQUENCE</scope>
    <source>
        <strain evidence="2">DJ080</strain>
    </source>
</reference>
<proteinExistence type="predicted"/>
<dbReference type="Proteomes" id="UP001193748">
    <property type="component" value="Unassembled WGS sequence"/>
</dbReference>
<dbReference type="AlphaFoldDB" id="A0AAX0B485"/>
<reference evidence="2" key="2">
    <citation type="journal article" date="2022" name="Nat. Biotechnol.">
        <title>Carbon-negative production of acetone and isopropanol by gas fermentation at industrial pilot scale.</title>
        <authorList>
            <person name="Liew F.E."/>
            <person name="Nogle R."/>
            <person name="Abdalla T."/>
            <person name="Rasor B.J."/>
            <person name="Canter C."/>
            <person name="Jensen R.O."/>
            <person name="Wang L."/>
            <person name="Strutz J."/>
            <person name="Chirania P."/>
            <person name="De Tissera S."/>
            <person name="Mueller A.P."/>
            <person name="Ruan Z."/>
            <person name="Gao A."/>
            <person name="Tran L."/>
            <person name="Engle N.L."/>
            <person name="Bromley J.C."/>
            <person name="Daniell J."/>
            <person name="Conrado R."/>
            <person name="Tschaplinski T.J."/>
            <person name="Giannone R.J."/>
            <person name="Hettich R.L."/>
            <person name="Karim A.S."/>
            <person name="Simpson S.D."/>
            <person name="Brown S.D."/>
            <person name="Leang C."/>
            <person name="Jewett M.C."/>
            <person name="Kopke M."/>
        </authorList>
    </citation>
    <scope>NUCLEOTIDE SEQUENCE</scope>
    <source>
        <strain evidence="2">DJ080</strain>
    </source>
</reference>
<dbReference type="InterPro" id="IPR003343">
    <property type="entry name" value="Big_2"/>
</dbReference>
<feature type="domain" description="BIG2" evidence="1">
    <location>
        <begin position="179"/>
        <end position="253"/>
    </location>
</feature>
<gene>
    <name evidence="2" type="ORF">B0H41_003692</name>
</gene>
<sequence length="337" mass="37318">MDKYFKKFSIIFIMLLAIIGVGAIEKATQVNAATIGQQLTQPESGWKRYDDTDGKIIYGSDFFNYPLSIFYDGTAKHNINVASSIKFYFYGTELRLYDSIAPNRKQGAKIYIDSNEAENISAYPASSGITTGVAPCLIYEKTGLTEKVHCVYIDIPEDNGKYFALDCLDIDDNGYLIDSKHSVTLNESSISLNVGESKQLTETTTPAGVQVTWKSSDESVATVDENGNVTGVKEGQVTITATINDGSNASATCTVNVIPKSTEPTEPQDPTGDGTLFIELVDGNIKSYDVSSQEVTNFINWYKNRDLDDSQLPVYKFKKGNYTDYVVHDKIDWFEVR</sequence>
<evidence type="ECO:0000313" key="3">
    <source>
        <dbReference type="Proteomes" id="UP001193748"/>
    </source>
</evidence>
<comment type="caution">
    <text evidence="2">The sequence shown here is derived from an EMBL/GenBank/DDBJ whole genome shotgun (WGS) entry which is preliminary data.</text>
</comment>
<evidence type="ECO:0000313" key="2">
    <source>
        <dbReference type="EMBL" id="NRT90013.1"/>
    </source>
</evidence>
<organism evidence="2 3">
    <name type="scientific">Clostridium beijerinckii</name>
    <name type="common">Clostridium MP</name>
    <dbReference type="NCBI Taxonomy" id="1520"/>
    <lineage>
        <taxon>Bacteria</taxon>
        <taxon>Bacillati</taxon>
        <taxon>Bacillota</taxon>
        <taxon>Clostridia</taxon>
        <taxon>Eubacteriales</taxon>
        <taxon>Clostridiaceae</taxon>
        <taxon>Clostridium</taxon>
    </lineage>
</organism>
<dbReference type="Pfam" id="PF02368">
    <property type="entry name" value="Big_2"/>
    <property type="match status" value="1"/>
</dbReference>
<dbReference type="EMBL" id="JABSWW010000001">
    <property type="protein sequence ID" value="NRT90013.1"/>
    <property type="molecule type" value="Genomic_DNA"/>
</dbReference>
<protein>
    <submittedName>
        <fullName evidence="2">Uncharacterized protein YjdB</fullName>
    </submittedName>
</protein>
<name>A0AAX0B485_CLOBE</name>
<dbReference type="InterPro" id="IPR008964">
    <property type="entry name" value="Invasin/intimin_cell_adhesion"/>
</dbReference>
<evidence type="ECO:0000259" key="1">
    <source>
        <dbReference type="SMART" id="SM00635"/>
    </source>
</evidence>
<dbReference type="SUPFAM" id="SSF49373">
    <property type="entry name" value="Invasin/intimin cell-adhesion fragments"/>
    <property type="match status" value="1"/>
</dbReference>
<dbReference type="RefSeq" id="WP_173711381.1">
    <property type="nucleotide sequence ID" value="NZ_JABSWW010000001.1"/>
</dbReference>
<dbReference type="Gene3D" id="2.60.120.260">
    <property type="entry name" value="Galactose-binding domain-like"/>
    <property type="match status" value="1"/>
</dbReference>
<dbReference type="SMART" id="SM00635">
    <property type="entry name" value="BID_2"/>
    <property type="match status" value="1"/>
</dbReference>